<keyword evidence="6" id="KW-0645">Protease</keyword>
<evidence type="ECO:0000259" key="15">
    <source>
        <dbReference type="Pfam" id="PF00675"/>
    </source>
</evidence>
<dbReference type="GO" id="GO:0004222">
    <property type="term" value="F:metalloendopeptidase activity"/>
    <property type="evidence" value="ECO:0007669"/>
    <property type="project" value="UniProtKB-EC"/>
</dbReference>
<sequence length="657" mass="72461">MAVNVPSPIMQSTTLSNGLAVVTDTHPHAQTATVSVWIDMGLRVETDKTNGTPHFFEHMAFKGTNRRTQHALELEVENLGVHLNVYTSREQMVYYAKSFHKDVGVAVDIISDILQNSELENLVIEWECDVILWEQQEVDKQLEEVVFDHLHSVAFTGQPLGRTILGPKANIVSISHDNLVSYIKMNYTTDRSIAWFWSTPLAEKHFSALPVSSNPIPLGRLSHPKTKFIGQEVHIHDDTMPTAHVAIAVEGVGQSSPDYYPMLVMQLIFGNWGCSLGAAGLMSSRLSHIISSHNLANSFMSFSTSYSDTGLWGIYLVTENVMNMDDLAHFALMRTSSKQWLSSDGEDFDLNDISSCNSEDHSNADRSESGGKVGPITIPGDDASIEVLREAIAAGQLAYGKQRNEIRKLKAELAMLKGKRPSNAKSVTLSSQDNRIAFLGREYSYLIRPWIDETLFRVAERPAIDLTSPERYGTSTVEGRAKLQEAALVAELFDLVPEDLCRMMKETDHFGSVFTSALNGARHHMVLTVQRVAAQIFKLDPSYFGGKASNHSTIPQLQALLKTSPTNQKYTPFAPVLYPIGQDGRHLLDSALLFRSEEVALVLKVVVHGPASLNGIRACNSAKAAARKYGIISVTPALIALSCIVTRLLSQLAQFLA</sequence>
<dbReference type="STRING" id="742152.A0A2H3IZ69"/>
<evidence type="ECO:0000256" key="13">
    <source>
        <dbReference type="ARBA" id="ARBA00045757"/>
    </source>
</evidence>
<comment type="catalytic activity">
    <reaction evidence="1">
        <text>Release of N-terminal transit peptides from precursor proteins imported into the mitochondrion, typically with Arg in position P2.</text>
        <dbReference type="EC" id="3.4.24.64"/>
    </reaction>
</comment>
<evidence type="ECO:0000259" key="16">
    <source>
        <dbReference type="Pfam" id="PF05193"/>
    </source>
</evidence>
<dbReference type="OrthoDB" id="10251424at2759"/>
<dbReference type="InterPro" id="IPR011765">
    <property type="entry name" value="Pept_M16_N"/>
</dbReference>
<evidence type="ECO:0000256" key="12">
    <source>
        <dbReference type="ARBA" id="ARBA00031018"/>
    </source>
</evidence>
<protein>
    <recommendedName>
        <fullName evidence="5">mitochondrial processing peptidase</fullName>
        <ecNumber evidence="5">3.4.24.64</ecNumber>
    </recommendedName>
    <alternativeName>
        <fullName evidence="12">Beta-MPP</fullName>
    </alternativeName>
</protein>
<dbReference type="Pfam" id="PF00675">
    <property type="entry name" value="Peptidase_M16"/>
    <property type="match status" value="1"/>
</dbReference>
<evidence type="ECO:0000256" key="9">
    <source>
        <dbReference type="ARBA" id="ARBA00022833"/>
    </source>
</evidence>
<keyword evidence="9" id="KW-0862">Zinc</keyword>
<name>A0A2H3IZ69_WOLCO</name>
<dbReference type="Proteomes" id="UP000218811">
    <property type="component" value="Unassembled WGS sequence"/>
</dbReference>
<dbReference type="EMBL" id="KB467843">
    <property type="protein sequence ID" value="PCH35292.1"/>
    <property type="molecule type" value="Genomic_DNA"/>
</dbReference>
<keyword evidence="7" id="KW-0479">Metal-binding</keyword>
<keyword evidence="18" id="KW-1185">Reference proteome</keyword>
<feature type="compositionally biased region" description="Basic and acidic residues" evidence="14">
    <location>
        <begin position="358"/>
        <end position="369"/>
    </location>
</feature>
<dbReference type="Gene3D" id="3.30.830.10">
    <property type="entry name" value="Metalloenzyme, LuxS/M16 peptidase-like"/>
    <property type="match status" value="2"/>
</dbReference>
<dbReference type="PANTHER" id="PTHR11851">
    <property type="entry name" value="METALLOPROTEASE"/>
    <property type="match status" value="1"/>
</dbReference>
<evidence type="ECO:0000256" key="3">
    <source>
        <dbReference type="ARBA" id="ARBA00004173"/>
    </source>
</evidence>
<evidence type="ECO:0000256" key="10">
    <source>
        <dbReference type="ARBA" id="ARBA00023049"/>
    </source>
</evidence>
<evidence type="ECO:0000256" key="8">
    <source>
        <dbReference type="ARBA" id="ARBA00022801"/>
    </source>
</evidence>
<dbReference type="PANTHER" id="PTHR11851:SF149">
    <property type="entry name" value="GH01077P"/>
    <property type="match status" value="1"/>
</dbReference>
<dbReference type="GO" id="GO:0046872">
    <property type="term" value="F:metal ion binding"/>
    <property type="evidence" value="ECO:0007669"/>
    <property type="project" value="UniProtKB-KW"/>
</dbReference>
<dbReference type="SUPFAM" id="SSF63411">
    <property type="entry name" value="LuxS/MPP-like metallohydrolase"/>
    <property type="match status" value="2"/>
</dbReference>
<accession>A0A2H3IZ69</accession>
<evidence type="ECO:0000256" key="1">
    <source>
        <dbReference type="ARBA" id="ARBA00001098"/>
    </source>
</evidence>
<evidence type="ECO:0000256" key="4">
    <source>
        <dbReference type="ARBA" id="ARBA00007261"/>
    </source>
</evidence>
<comment type="similarity">
    <text evidence="4">Belongs to the peptidase M16 family.</text>
</comment>
<evidence type="ECO:0000256" key="11">
    <source>
        <dbReference type="ARBA" id="ARBA00023128"/>
    </source>
</evidence>
<dbReference type="EC" id="3.4.24.64" evidence="5"/>
<dbReference type="InterPro" id="IPR011249">
    <property type="entry name" value="Metalloenz_LuxS/M16"/>
</dbReference>
<gene>
    <name evidence="17" type="ORF">WOLCODRAFT_145751</name>
</gene>
<feature type="region of interest" description="Disordered" evidence="14">
    <location>
        <begin position="352"/>
        <end position="377"/>
    </location>
</feature>
<reference evidence="17 18" key="1">
    <citation type="journal article" date="2012" name="Science">
        <title>The Paleozoic origin of enzymatic lignin decomposition reconstructed from 31 fungal genomes.</title>
        <authorList>
            <person name="Floudas D."/>
            <person name="Binder M."/>
            <person name="Riley R."/>
            <person name="Barry K."/>
            <person name="Blanchette R.A."/>
            <person name="Henrissat B."/>
            <person name="Martinez A.T."/>
            <person name="Otillar R."/>
            <person name="Spatafora J.W."/>
            <person name="Yadav J.S."/>
            <person name="Aerts A."/>
            <person name="Benoit I."/>
            <person name="Boyd A."/>
            <person name="Carlson A."/>
            <person name="Copeland A."/>
            <person name="Coutinho P.M."/>
            <person name="de Vries R.P."/>
            <person name="Ferreira P."/>
            <person name="Findley K."/>
            <person name="Foster B."/>
            <person name="Gaskell J."/>
            <person name="Glotzer D."/>
            <person name="Gorecki P."/>
            <person name="Heitman J."/>
            <person name="Hesse C."/>
            <person name="Hori C."/>
            <person name="Igarashi K."/>
            <person name="Jurgens J.A."/>
            <person name="Kallen N."/>
            <person name="Kersten P."/>
            <person name="Kohler A."/>
            <person name="Kuees U."/>
            <person name="Kumar T.K.A."/>
            <person name="Kuo A."/>
            <person name="LaButti K."/>
            <person name="Larrondo L.F."/>
            <person name="Lindquist E."/>
            <person name="Ling A."/>
            <person name="Lombard V."/>
            <person name="Lucas S."/>
            <person name="Lundell T."/>
            <person name="Martin R."/>
            <person name="McLaughlin D.J."/>
            <person name="Morgenstern I."/>
            <person name="Morin E."/>
            <person name="Murat C."/>
            <person name="Nagy L.G."/>
            <person name="Nolan M."/>
            <person name="Ohm R.A."/>
            <person name="Patyshakuliyeva A."/>
            <person name="Rokas A."/>
            <person name="Ruiz-Duenas F.J."/>
            <person name="Sabat G."/>
            <person name="Salamov A."/>
            <person name="Samejima M."/>
            <person name="Schmutz J."/>
            <person name="Slot J.C."/>
            <person name="St John F."/>
            <person name="Stenlid J."/>
            <person name="Sun H."/>
            <person name="Sun S."/>
            <person name="Syed K."/>
            <person name="Tsang A."/>
            <person name="Wiebenga A."/>
            <person name="Young D."/>
            <person name="Pisabarro A."/>
            <person name="Eastwood D.C."/>
            <person name="Martin F."/>
            <person name="Cullen D."/>
            <person name="Grigoriev I.V."/>
            <person name="Hibbett D.S."/>
        </authorList>
    </citation>
    <scope>NUCLEOTIDE SEQUENCE [LARGE SCALE GENOMIC DNA]</scope>
    <source>
        <strain evidence="17 18">MD-104</strain>
    </source>
</reference>
<feature type="domain" description="Peptidase M16 C-terminal" evidence="16">
    <location>
        <begin position="174"/>
        <end position="330"/>
    </location>
</feature>
<evidence type="ECO:0000313" key="17">
    <source>
        <dbReference type="EMBL" id="PCH35292.1"/>
    </source>
</evidence>
<organism evidence="17 18">
    <name type="scientific">Wolfiporia cocos (strain MD-104)</name>
    <name type="common">Brown rot fungus</name>
    <dbReference type="NCBI Taxonomy" id="742152"/>
    <lineage>
        <taxon>Eukaryota</taxon>
        <taxon>Fungi</taxon>
        <taxon>Dikarya</taxon>
        <taxon>Basidiomycota</taxon>
        <taxon>Agaricomycotina</taxon>
        <taxon>Agaricomycetes</taxon>
        <taxon>Polyporales</taxon>
        <taxon>Phaeolaceae</taxon>
        <taxon>Wolfiporia</taxon>
    </lineage>
</organism>
<dbReference type="GO" id="GO:0006627">
    <property type="term" value="P:protein processing involved in protein targeting to mitochondrion"/>
    <property type="evidence" value="ECO:0007669"/>
    <property type="project" value="TreeGrafter"/>
</dbReference>
<evidence type="ECO:0000313" key="18">
    <source>
        <dbReference type="Proteomes" id="UP000218811"/>
    </source>
</evidence>
<dbReference type="InterPro" id="IPR050361">
    <property type="entry name" value="MPP/UQCRC_Complex"/>
</dbReference>
<keyword evidence="11" id="KW-0496">Mitochondrion</keyword>
<comment type="cofactor">
    <cofactor evidence="2">
        <name>Zn(2+)</name>
        <dbReference type="ChEBI" id="CHEBI:29105"/>
    </cofactor>
</comment>
<evidence type="ECO:0000256" key="6">
    <source>
        <dbReference type="ARBA" id="ARBA00022670"/>
    </source>
</evidence>
<dbReference type="Pfam" id="PF05193">
    <property type="entry name" value="Peptidase_M16_C"/>
    <property type="match status" value="1"/>
</dbReference>
<keyword evidence="8" id="KW-0378">Hydrolase</keyword>
<dbReference type="GO" id="GO:0005739">
    <property type="term" value="C:mitochondrion"/>
    <property type="evidence" value="ECO:0007669"/>
    <property type="project" value="UniProtKB-SubCell"/>
</dbReference>
<dbReference type="InterPro" id="IPR007863">
    <property type="entry name" value="Peptidase_M16_C"/>
</dbReference>
<evidence type="ECO:0000256" key="14">
    <source>
        <dbReference type="SAM" id="MobiDB-lite"/>
    </source>
</evidence>
<comment type="function">
    <text evidence="13">Catalytic subunit of the essential mitochondrial processing protease (MPP), which cleaves the mitochondrial sequence off newly imported precursors proteins. Preferentially, cleaves after an arginine at position P2.</text>
</comment>
<proteinExistence type="inferred from homology"/>
<evidence type="ECO:0000256" key="5">
    <source>
        <dbReference type="ARBA" id="ARBA00012299"/>
    </source>
</evidence>
<evidence type="ECO:0000256" key="2">
    <source>
        <dbReference type="ARBA" id="ARBA00001947"/>
    </source>
</evidence>
<evidence type="ECO:0000256" key="7">
    <source>
        <dbReference type="ARBA" id="ARBA00022723"/>
    </source>
</evidence>
<comment type="subcellular location">
    <subcellularLocation>
        <location evidence="3">Mitochondrion</location>
    </subcellularLocation>
</comment>
<dbReference type="AlphaFoldDB" id="A0A2H3IZ69"/>
<keyword evidence="10" id="KW-0482">Metalloprotease</keyword>
<feature type="domain" description="Peptidase M16 N-terminal" evidence="15">
    <location>
        <begin position="21"/>
        <end position="168"/>
    </location>
</feature>